<accession>A0A0F8Z7I5</accession>
<sequence length="123" mass="12455">MADAGDYAENEVADYLVANGAPTAITSANVKLHTGDPGETGVGNVAGETTRKAASFGAASGGVISLSATLSWTSVSTTETIVWVSVWDNISAGNHLWNAILASSVPLTIGDDFDLTALTLTVA</sequence>
<proteinExistence type="predicted"/>
<dbReference type="Pfam" id="PF23140">
    <property type="entry name" value="Gp80"/>
    <property type="match status" value="1"/>
</dbReference>
<dbReference type="InterPro" id="IPR056908">
    <property type="entry name" value="Gp80-like"/>
</dbReference>
<evidence type="ECO:0000313" key="1">
    <source>
        <dbReference type="EMBL" id="KKK56076.1"/>
    </source>
</evidence>
<organism evidence="1">
    <name type="scientific">marine sediment metagenome</name>
    <dbReference type="NCBI Taxonomy" id="412755"/>
    <lineage>
        <taxon>unclassified sequences</taxon>
        <taxon>metagenomes</taxon>
        <taxon>ecological metagenomes</taxon>
    </lineage>
</organism>
<comment type="caution">
    <text evidence="1">The sequence shown here is derived from an EMBL/GenBank/DDBJ whole genome shotgun (WGS) entry which is preliminary data.</text>
</comment>
<protein>
    <submittedName>
        <fullName evidence="1">Uncharacterized protein</fullName>
    </submittedName>
</protein>
<reference evidence="1" key="1">
    <citation type="journal article" date="2015" name="Nature">
        <title>Complex archaea that bridge the gap between prokaryotes and eukaryotes.</title>
        <authorList>
            <person name="Spang A."/>
            <person name="Saw J.H."/>
            <person name="Jorgensen S.L."/>
            <person name="Zaremba-Niedzwiedzka K."/>
            <person name="Martijn J."/>
            <person name="Lind A.E."/>
            <person name="van Eijk R."/>
            <person name="Schleper C."/>
            <person name="Guy L."/>
            <person name="Ettema T.J."/>
        </authorList>
    </citation>
    <scope>NUCLEOTIDE SEQUENCE</scope>
</reference>
<dbReference type="AlphaFoldDB" id="A0A0F8Z7I5"/>
<dbReference type="EMBL" id="LAZR01065169">
    <property type="protein sequence ID" value="KKK56076.1"/>
    <property type="molecule type" value="Genomic_DNA"/>
</dbReference>
<name>A0A0F8Z7I5_9ZZZZ</name>
<gene>
    <name evidence="1" type="ORF">LCGC14_3068160</name>
</gene>